<protein>
    <recommendedName>
        <fullName evidence="4">Lipocalin-like domain-containing protein</fullName>
    </recommendedName>
</protein>
<sequence>MSRKSVKKPDYAKFEANRAVKKKNKKKKTTAIVSSVIAACIFIIAAIVAVNVLSPSVTAELTSSAWIPEGAKNASGDEVEMSEVYNTNYSAYQGSMSFSDDGTFTLWLSPGSPDDGTHSGKYTVSASDKVNLSFDNGTNTAAALKQSNGKITAVVLKYNDYEITFVKQ</sequence>
<accession>A0A2N0UZN4</accession>
<keyword evidence="1" id="KW-1133">Transmembrane helix</keyword>
<comment type="caution">
    <text evidence="2">The sequence shown here is derived from an EMBL/GenBank/DDBJ whole genome shotgun (WGS) entry which is preliminary data.</text>
</comment>
<keyword evidence="1" id="KW-0472">Membrane</keyword>
<proteinExistence type="predicted"/>
<evidence type="ECO:0000313" key="2">
    <source>
        <dbReference type="EMBL" id="PKD32467.1"/>
    </source>
</evidence>
<feature type="transmembrane region" description="Helical" evidence="1">
    <location>
        <begin position="31"/>
        <end position="53"/>
    </location>
</feature>
<reference evidence="2" key="1">
    <citation type="journal article" date="2018" name="Environ. Microbiol.">
        <title>Sporulation capability and amylosome conservation among diverse human colonic and rumen isolates of the keystone starch-degrader Ruminococcus bromii.</title>
        <authorList>
            <person name="Mukhopadhya I."/>
            <person name="Morais S."/>
            <person name="Laverde-Gomez J."/>
            <person name="Sheridan P.O."/>
            <person name="Walker A.W."/>
            <person name="Kelly W."/>
            <person name="Klieve A.V."/>
            <person name="Ouwerkerk D."/>
            <person name="Duncan S.H."/>
            <person name="Louis P."/>
            <person name="Koropatkin N."/>
            <person name="Cockburn D."/>
            <person name="Kibler R."/>
            <person name="Cooper P.J."/>
            <person name="Sandoval C."/>
            <person name="Crost E."/>
            <person name="Juge N."/>
            <person name="Bayer E.A."/>
            <person name="Flint H.J."/>
        </authorList>
    </citation>
    <scope>NUCLEOTIDE SEQUENCE [LARGE SCALE GENOMIC DNA]</scope>
    <source>
        <strain evidence="2">ATCC 27255</strain>
    </source>
</reference>
<evidence type="ECO:0008006" key="4">
    <source>
        <dbReference type="Google" id="ProtNLM"/>
    </source>
</evidence>
<dbReference type="Proteomes" id="UP000233425">
    <property type="component" value="Unassembled WGS sequence"/>
</dbReference>
<keyword evidence="3" id="KW-1185">Reference proteome</keyword>
<dbReference type="RefSeq" id="WP_101028523.1">
    <property type="nucleotide sequence ID" value="NZ_CABMMZ010000026.1"/>
</dbReference>
<gene>
    <name evidence="2" type="ORF">RBATCC27255_00416</name>
</gene>
<organism evidence="2 3">
    <name type="scientific">Ruminococcus bromii</name>
    <dbReference type="NCBI Taxonomy" id="40518"/>
    <lineage>
        <taxon>Bacteria</taxon>
        <taxon>Bacillati</taxon>
        <taxon>Bacillota</taxon>
        <taxon>Clostridia</taxon>
        <taxon>Eubacteriales</taxon>
        <taxon>Oscillospiraceae</taxon>
        <taxon>Ruminococcus</taxon>
    </lineage>
</organism>
<dbReference type="AlphaFoldDB" id="A0A2N0UZN4"/>
<name>A0A2N0UZN4_9FIRM</name>
<evidence type="ECO:0000256" key="1">
    <source>
        <dbReference type="SAM" id="Phobius"/>
    </source>
</evidence>
<evidence type="ECO:0000313" key="3">
    <source>
        <dbReference type="Proteomes" id="UP000233425"/>
    </source>
</evidence>
<keyword evidence="1" id="KW-0812">Transmembrane</keyword>
<dbReference type="EMBL" id="NNSR01000026">
    <property type="protein sequence ID" value="PKD32467.1"/>
    <property type="molecule type" value="Genomic_DNA"/>
</dbReference>